<feature type="compositionally biased region" description="Low complexity" evidence="1">
    <location>
        <begin position="64"/>
        <end position="81"/>
    </location>
</feature>
<gene>
    <name evidence="2" type="ORF">Asru_0098_02</name>
</gene>
<comment type="caution">
    <text evidence="2">The sequence shown here is derived from an EMBL/GenBank/DDBJ whole genome shotgun (WGS) entry which is preliminary data.</text>
</comment>
<dbReference type="InterPro" id="IPR019626">
    <property type="entry name" value="Stress-induced_KGG_rpt"/>
</dbReference>
<organism evidence="2 3">
    <name type="scientific">Acidisphaera rubrifaciens HS-AP3</name>
    <dbReference type="NCBI Taxonomy" id="1231350"/>
    <lineage>
        <taxon>Bacteria</taxon>
        <taxon>Pseudomonadati</taxon>
        <taxon>Pseudomonadota</taxon>
        <taxon>Alphaproteobacteria</taxon>
        <taxon>Acetobacterales</taxon>
        <taxon>Acetobacteraceae</taxon>
        <taxon>Acidisphaera</taxon>
    </lineage>
</organism>
<sequence>MAETKTRGTSNRGFASMDPDKQRAIASKGGSSVPPEKRPFAQNHRLAAEAGRKGGENSHGGRKPQAATTTPAPASPPAAQD</sequence>
<name>A0A0D6P5H7_9PROT</name>
<reference evidence="2 3" key="1">
    <citation type="submission" date="2012-11" db="EMBL/GenBank/DDBJ databases">
        <title>Whole genome sequence of Acidisphaera rubrifaciens HS-AP3.</title>
        <authorList>
            <person name="Azuma Y."/>
            <person name="Higashiura N."/>
            <person name="Hirakawa H."/>
            <person name="Matsushita K."/>
        </authorList>
    </citation>
    <scope>NUCLEOTIDE SEQUENCE [LARGE SCALE GENOMIC DNA]</scope>
    <source>
        <strain evidence="2 3">HS-AP3</strain>
    </source>
</reference>
<dbReference type="AlphaFoldDB" id="A0A0D6P5H7"/>
<dbReference type="EMBL" id="BANB01000098">
    <property type="protein sequence ID" value="GAN76453.1"/>
    <property type="molecule type" value="Genomic_DNA"/>
</dbReference>
<dbReference type="OrthoDB" id="4563254at2"/>
<accession>A0A0D6P5H7</accession>
<dbReference type="Proteomes" id="UP000032680">
    <property type="component" value="Unassembled WGS sequence"/>
</dbReference>
<feature type="compositionally biased region" description="Basic and acidic residues" evidence="1">
    <location>
        <begin position="46"/>
        <end position="56"/>
    </location>
</feature>
<feature type="region of interest" description="Disordered" evidence="1">
    <location>
        <begin position="1"/>
        <end position="81"/>
    </location>
</feature>
<dbReference type="RefSeq" id="WP_048860262.1">
    <property type="nucleotide sequence ID" value="NZ_BANB01000098.1"/>
</dbReference>
<proteinExistence type="predicted"/>
<evidence type="ECO:0000313" key="3">
    <source>
        <dbReference type="Proteomes" id="UP000032680"/>
    </source>
</evidence>
<evidence type="ECO:0000256" key="1">
    <source>
        <dbReference type="SAM" id="MobiDB-lite"/>
    </source>
</evidence>
<evidence type="ECO:0008006" key="4">
    <source>
        <dbReference type="Google" id="ProtNLM"/>
    </source>
</evidence>
<dbReference type="Pfam" id="PF10685">
    <property type="entry name" value="KGG"/>
    <property type="match status" value="2"/>
</dbReference>
<evidence type="ECO:0000313" key="2">
    <source>
        <dbReference type="EMBL" id="GAN76453.1"/>
    </source>
</evidence>
<protein>
    <recommendedName>
        <fullName evidence="4">Stress-induced protein</fullName>
    </recommendedName>
</protein>
<keyword evidence="3" id="KW-1185">Reference proteome</keyword>